<dbReference type="PANTHER" id="PTHR38459">
    <property type="entry name" value="PROPHAGE BACTOPRENOL-LINKED GLUCOSE TRANSLOCASE HOMOLOG"/>
    <property type="match status" value="1"/>
</dbReference>
<dbReference type="InterPro" id="IPR051401">
    <property type="entry name" value="GtrA_CellWall_Glycosyl"/>
</dbReference>
<feature type="transmembrane region" description="Helical" evidence="6">
    <location>
        <begin position="15"/>
        <end position="36"/>
    </location>
</feature>
<dbReference type="OrthoDB" id="6198004at2"/>
<dbReference type="GO" id="GO:0000271">
    <property type="term" value="P:polysaccharide biosynthetic process"/>
    <property type="evidence" value="ECO:0007669"/>
    <property type="project" value="InterPro"/>
</dbReference>
<gene>
    <name evidence="8" type="ORF">DET50_10454</name>
</gene>
<dbReference type="PANTHER" id="PTHR38459:SF1">
    <property type="entry name" value="PROPHAGE BACTOPRENOL-LINKED GLUCOSE TRANSLOCASE HOMOLOG"/>
    <property type="match status" value="1"/>
</dbReference>
<dbReference type="InterPro" id="IPR007267">
    <property type="entry name" value="GtrA_DPMS_TM"/>
</dbReference>
<evidence type="ECO:0000313" key="9">
    <source>
        <dbReference type="Proteomes" id="UP000252995"/>
    </source>
</evidence>
<dbReference type="RefSeq" id="WP_113861848.1">
    <property type="nucleotide sequence ID" value="NZ_QNRO01000004.1"/>
</dbReference>
<evidence type="ECO:0000256" key="6">
    <source>
        <dbReference type="SAM" id="Phobius"/>
    </source>
</evidence>
<comment type="subcellular location">
    <subcellularLocation>
        <location evidence="1">Membrane</location>
        <topology evidence="1">Multi-pass membrane protein</topology>
    </subcellularLocation>
</comment>
<evidence type="ECO:0000256" key="4">
    <source>
        <dbReference type="ARBA" id="ARBA00022989"/>
    </source>
</evidence>
<keyword evidence="5 6" id="KW-0472">Membrane</keyword>
<evidence type="ECO:0000256" key="1">
    <source>
        <dbReference type="ARBA" id="ARBA00004141"/>
    </source>
</evidence>
<feature type="domain" description="GtrA/DPMS transmembrane" evidence="7">
    <location>
        <begin position="16"/>
        <end position="128"/>
    </location>
</feature>
<dbReference type="GO" id="GO:0005886">
    <property type="term" value="C:plasma membrane"/>
    <property type="evidence" value="ECO:0007669"/>
    <property type="project" value="TreeGrafter"/>
</dbReference>
<sequence>MKPAKPQTDRWQRPLRFLAGGGFATLVHWLTMLMLIQSGTDARVATATGATAGLVINYLAQYHYTFQSRLPHRRAFSRYLASAGLGWSLNLAGFSAIYAVTGAVLVSQAIATATATAANYLLAEKFVFQGESTDDIH</sequence>
<comment type="similarity">
    <text evidence="2">Belongs to the GtrA family.</text>
</comment>
<feature type="transmembrane region" description="Helical" evidence="6">
    <location>
        <begin position="80"/>
        <end position="99"/>
    </location>
</feature>
<protein>
    <submittedName>
        <fullName evidence="8">Putative flippase GtrA</fullName>
    </submittedName>
</protein>
<dbReference type="Pfam" id="PF04138">
    <property type="entry name" value="GtrA_DPMS_TM"/>
    <property type="match status" value="1"/>
</dbReference>
<comment type="caution">
    <text evidence="8">The sequence shown here is derived from an EMBL/GenBank/DDBJ whole genome shotgun (WGS) entry which is preliminary data.</text>
</comment>
<dbReference type="EMBL" id="QNRO01000004">
    <property type="protein sequence ID" value="RBP32286.1"/>
    <property type="molecule type" value="Genomic_DNA"/>
</dbReference>
<proteinExistence type="inferred from homology"/>
<evidence type="ECO:0000259" key="7">
    <source>
        <dbReference type="Pfam" id="PF04138"/>
    </source>
</evidence>
<evidence type="ECO:0000313" key="8">
    <source>
        <dbReference type="EMBL" id="RBP32286.1"/>
    </source>
</evidence>
<evidence type="ECO:0000256" key="2">
    <source>
        <dbReference type="ARBA" id="ARBA00009399"/>
    </source>
</evidence>
<feature type="transmembrane region" description="Helical" evidence="6">
    <location>
        <begin position="42"/>
        <end position="60"/>
    </location>
</feature>
<keyword evidence="3 6" id="KW-0812">Transmembrane</keyword>
<reference evidence="8 9" key="1">
    <citation type="submission" date="2018-06" db="EMBL/GenBank/DDBJ databases">
        <title>Freshwater and sediment microbial communities from various areas in North America, analyzing microbe dynamics in response to fracking.</title>
        <authorList>
            <person name="Lamendella R."/>
        </authorList>
    </citation>
    <scope>NUCLEOTIDE SEQUENCE [LARGE SCALE GENOMIC DNA]</scope>
    <source>
        <strain evidence="8 9">114J</strain>
    </source>
</reference>
<dbReference type="AlphaFoldDB" id="A0A366GVN9"/>
<name>A0A366GVN9_9GAMM</name>
<keyword evidence="4 6" id="KW-1133">Transmembrane helix</keyword>
<accession>A0A366GVN9</accession>
<organism evidence="8 9">
    <name type="scientific">Marinobacter pelagius</name>
    <dbReference type="NCBI Taxonomy" id="379482"/>
    <lineage>
        <taxon>Bacteria</taxon>
        <taxon>Pseudomonadati</taxon>
        <taxon>Pseudomonadota</taxon>
        <taxon>Gammaproteobacteria</taxon>
        <taxon>Pseudomonadales</taxon>
        <taxon>Marinobacteraceae</taxon>
        <taxon>Marinobacter</taxon>
    </lineage>
</organism>
<evidence type="ECO:0000256" key="3">
    <source>
        <dbReference type="ARBA" id="ARBA00022692"/>
    </source>
</evidence>
<evidence type="ECO:0000256" key="5">
    <source>
        <dbReference type="ARBA" id="ARBA00023136"/>
    </source>
</evidence>
<dbReference type="Proteomes" id="UP000252995">
    <property type="component" value="Unassembled WGS sequence"/>
</dbReference>